<comment type="caution">
    <text evidence="7">The sequence shown here is derived from an EMBL/GenBank/DDBJ whole genome shotgun (WGS) entry which is preliminary data.</text>
</comment>
<dbReference type="InterPro" id="IPR052116">
    <property type="entry name" value="Centro_Cilium_Assembly"/>
</dbReference>
<organism evidence="7 8">
    <name type="scientific">Trichogramma kaykai</name>
    <dbReference type="NCBI Taxonomy" id="54128"/>
    <lineage>
        <taxon>Eukaryota</taxon>
        <taxon>Metazoa</taxon>
        <taxon>Ecdysozoa</taxon>
        <taxon>Arthropoda</taxon>
        <taxon>Hexapoda</taxon>
        <taxon>Insecta</taxon>
        <taxon>Pterygota</taxon>
        <taxon>Neoptera</taxon>
        <taxon>Endopterygota</taxon>
        <taxon>Hymenoptera</taxon>
        <taxon>Apocrita</taxon>
        <taxon>Proctotrupomorpha</taxon>
        <taxon>Chalcidoidea</taxon>
        <taxon>Trichogrammatidae</taxon>
        <taxon>Trichogramma</taxon>
    </lineage>
</organism>
<evidence type="ECO:0000313" key="8">
    <source>
        <dbReference type="Proteomes" id="UP001627154"/>
    </source>
</evidence>
<comment type="subcellular location">
    <subcellularLocation>
        <location evidence="1">Cytoplasm</location>
        <location evidence="1">Cytoskeleton</location>
        <location evidence="1">Microtubule organizing center</location>
        <location evidence="1">Centrosome</location>
    </subcellularLocation>
</comment>
<evidence type="ECO:0008006" key="9">
    <source>
        <dbReference type="Google" id="ProtNLM"/>
    </source>
</evidence>
<name>A0ABD2W879_9HYME</name>
<dbReference type="Gene3D" id="3.80.10.10">
    <property type="entry name" value="Ribonuclease Inhibitor"/>
    <property type="match status" value="2"/>
</dbReference>
<feature type="compositionally biased region" description="Basic and acidic residues" evidence="6">
    <location>
        <begin position="272"/>
        <end position="285"/>
    </location>
</feature>
<protein>
    <recommendedName>
        <fullName evidence="9">Leucine-rich repeat-containing protein 45</fullName>
    </recommendedName>
</protein>
<feature type="coiled-coil region" evidence="5">
    <location>
        <begin position="328"/>
        <end position="369"/>
    </location>
</feature>
<reference evidence="7 8" key="1">
    <citation type="journal article" date="2024" name="bioRxiv">
        <title>A reference genome for Trichogramma kaykai: A tiny desert-dwelling parasitoid wasp with competing sex-ratio distorters.</title>
        <authorList>
            <person name="Culotta J."/>
            <person name="Lindsey A.R."/>
        </authorList>
    </citation>
    <scope>NUCLEOTIDE SEQUENCE [LARGE SCALE GENOMIC DNA]</scope>
    <source>
        <strain evidence="7 8">KSX58</strain>
    </source>
</reference>
<dbReference type="Pfam" id="PF13516">
    <property type="entry name" value="LRR_6"/>
    <property type="match status" value="2"/>
</dbReference>
<sequence length="685" mass="78361">MLDDADLFAQLCQKRGIIAEQDIVKAVKISCTTGQLFLGNTSIIAGLCDIIAQVLISSSSIKVLDLSDCMLLSKGLTSIFKALSQGSSVHSLFLKGNNISGHLVDQLGELFLSNNTLKIVHIEWNNLGGQVQSFSKFCTGLARNHHIEELDLRYNQISTLCADALAAAFITNKNLKRVDLSWNSLGMTGGQKILQGIKQNYSIVTLNVKGNCIPSDIHSAIKEQIMENQKKKILAEKPKSIFHIKDRVSVDSSEDDNQVIVSKKKHKKKKEKEKTRTHLLEEHRGTPLGNSGNDDEENSKKSSNGSNTYVNEKIQTLNQMLLERSAAIDVLKTEIDTVNSELKIIETENRDLKSEIEKLKKENNNILVEKSTEIENLKKYNLKEKENWKETFKELEDFNHNNIKLKQEAENKLRTYEKELRKSALELQSLKEKYSSTVQSLEDTISDFKTEVHRVKREAAEKETRYRIETNALKETLKETTDALEKCQEQLQKLRNDLRESHEIQTKLKIKTDDAERFAARTAKIEESLIKSKEERDKLEDKLQESRKLVATLQKQVIKLQEESIEPQKRYESLKLELQIEREKSENLKKDILEERSRLKEQNEQLQKMINQINNLYAQLSEAQKNHSEALRVKNGEIDKLKNTIAQKTRDLDEYKSEQVQRAHQFQAAISKYLGGFNGSNAQIS</sequence>
<evidence type="ECO:0000256" key="4">
    <source>
        <dbReference type="ARBA" id="ARBA00023212"/>
    </source>
</evidence>
<evidence type="ECO:0000256" key="3">
    <source>
        <dbReference type="ARBA" id="ARBA00023054"/>
    </source>
</evidence>
<dbReference type="EMBL" id="JBJJXI010000123">
    <property type="protein sequence ID" value="KAL3389294.1"/>
    <property type="molecule type" value="Genomic_DNA"/>
</dbReference>
<evidence type="ECO:0000256" key="6">
    <source>
        <dbReference type="SAM" id="MobiDB-lite"/>
    </source>
</evidence>
<dbReference type="GO" id="GO:0005813">
    <property type="term" value="C:centrosome"/>
    <property type="evidence" value="ECO:0007669"/>
    <property type="project" value="UniProtKB-SubCell"/>
</dbReference>
<dbReference type="Proteomes" id="UP001627154">
    <property type="component" value="Unassembled WGS sequence"/>
</dbReference>
<evidence type="ECO:0000256" key="2">
    <source>
        <dbReference type="ARBA" id="ARBA00022490"/>
    </source>
</evidence>
<accession>A0ABD2W879</accession>
<dbReference type="AlphaFoldDB" id="A0ABD2W879"/>
<dbReference type="InterPro" id="IPR001611">
    <property type="entry name" value="Leu-rich_rpt"/>
</dbReference>
<feature type="region of interest" description="Disordered" evidence="6">
    <location>
        <begin position="255"/>
        <end position="311"/>
    </location>
</feature>
<evidence type="ECO:0000313" key="7">
    <source>
        <dbReference type="EMBL" id="KAL3389294.1"/>
    </source>
</evidence>
<keyword evidence="4" id="KW-0206">Cytoskeleton</keyword>
<dbReference type="PANTHER" id="PTHR23170:SF3">
    <property type="entry name" value="LEUCINE-RICH REPEAT-CONTAINING PROTEIN 45"/>
    <property type="match status" value="1"/>
</dbReference>
<keyword evidence="2" id="KW-0963">Cytoplasm</keyword>
<keyword evidence="8" id="KW-1185">Reference proteome</keyword>
<feature type="compositionally biased region" description="Basic residues" evidence="6">
    <location>
        <begin position="262"/>
        <end position="271"/>
    </location>
</feature>
<proteinExistence type="predicted"/>
<evidence type="ECO:0000256" key="1">
    <source>
        <dbReference type="ARBA" id="ARBA00004300"/>
    </source>
</evidence>
<dbReference type="SMART" id="SM00368">
    <property type="entry name" value="LRR_RI"/>
    <property type="match status" value="3"/>
</dbReference>
<dbReference type="SUPFAM" id="SSF52047">
    <property type="entry name" value="RNI-like"/>
    <property type="match status" value="1"/>
</dbReference>
<keyword evidence="3 5" id="KW-0175">Coiled coil</keyword>
<feature type="coiled-coil region" evidence="5">
    <location>
        <begin position="395"/>
        <end position="658"/>
    </location>
</feature>
<evidence type="ECO:0000256" key="5">
    <source>
        <dbReference type="SAM" id="Coils"/>
    </source>
</evidence>
<dbReference type="PANTHER" id="PTHR23170">
    <property type="entry name" value="NY-REN-58 ANTIGEN"/>
    <property type="match status" value="1"/>
</dbReference>
<dbReference type="InterPro" id="IPR032675">
    <property type="entry name" value="LRR_dom_sf"/>
</dbReference>
<gene>
    <name evidence="7" type="ORF">TKK_015542</name>
</gene>